<evidence type="ECO:0000313" key="3">
    <source>
        <dbReference type="EMBL" id="HJD32221.1"/>
    </source>
</evidence>
<feature type="domain" description="Conserved hypothetical protein CHP02679 N terminus" evidence="2">
    <location>
        <begin position="35"/>
        <end position="253"/>
    </location>
</feature>
<evidence type="ECO:0000313" key="4">
    <source>
        <dbReference type="Proteomes" id="UP000823851"/>
    </source>
</evidence>
<dbReference type="GO" id="GO:0005694">
    <property type="term" value="C:chromosome"/>
    <property type="evidence" value="ECO:0007669"/>
    <property type="project" value="InterPro"/>
</dbReference>
<dbReference type="SUPFAM" id="SSF56726">
    <property type="entry name" value="DNA topoisomerase IV, alpha subunit"/>
    <property type="match status" value="1"/>
</dbReference>
<dbReference type="InterPro" id="IPR036078">
    <property type="entry name" value="Spo11/TopoVI_A_sf"/>
</dbReference>
<organism evidence="3 4">
    <name type="scientific">Candidatus Eisenbergiella stercorigallinarum</name>
    <dbReference type="NCBI Taxonomy" id="2838557"/>
    <lineage>
        <taxon>Bacteria</taxon>
        <taxon>Bacillati</taxon>
        <taxon>Bacillota</taxon>
        <taxon>Clostridia</taxon>
        <taxon>Lachnospirales</taxon>
        <taxon>Lachnospiraceae</taxon>
        <taxon>Eisenbergiella</taxon>
    </lineage>
</organism>
<feature type="domain" description="DUF2399" evidence="1">
    <location>
        <begin position="276"/>
        <end position="432"/>
    </location>
</feature>
<reference evidence="3" key="2">
    <citation type="submission" date="2021-04" db="EMBL/GenBank/DDBJ databases">
        <authorList>
            <person name="Gilroy R."/>
        </authorList>
    </citation>
    <scope>NUCLEOTIDE SEQUENCE</scope>
    <source>
        <strain evidence="3">ChiHjej8B7-25341</strain>
    </source>
</reference>
<dbReference type="Proteomes" id="UP000823851">
    <property type="component" value="Unassembled WGS sequence"/>
</dbReference>
<dbReference type="InterPro" id="IPR024465">
    <property type="entry name" value="DUF2399"/>
</dbReference>
<accession>A0A9D2R3J4</accession>
<dbReference type="AlphaFoldDB" id="A0A9D2R3J4"/>
<protein>
    <submittedName>
        <fullName evidence="3">TIGR02679 family protein</fullName>
    </submittedName>
</protein>
<reference evidence="3" key="1">
    <citation type="journal article" date="2021" name="PeerJ">
        <title>Extensive microbial diversity within the chicken gut microbiome revealed by metagenomics and culture.</title>
        <authorList>
            <person name="Gilroy R."/>
            <person name="Ravi A."/>
            <person name="Getino M."/>
            <person name="Pursley I."/>
            <person name="Horton D.L."/>
            <person name="Alikhan N.F."/>
            <person name="Baker D."/>
            <person name="Gharbi K."/>
            <person name="Hall N."/>
            <person name="Watson M."/>
            <person name="Adriaenssens E.M."/>
            <person name="Foster-Nyarko E."/>
            <person name="Jarju S."/>
            <person name="Secka A."/>
            <person name="Antonio M."/>
            <person name="Oren A."/>
            <person name="Chaudhuri R.R."/>
            <person name="La Ragione R."/>
            <person name="Hildebrand F."/>
            <person name="Pallen M.J."/>
        </authorList>
    </citation>
    <scope>NUCLEOTIDE SEQUENCE</scope>
    <source>
        <strain evidence="3">ChiHjej8B7-25341</strain>
    </source>
</reference>
<gene>
    <name evidence="3" type="ORF">H9912_09805</name>
</gene>
<dbReference type="NCBIfam" id="TIGR02679">
    <property type="entry name" value="TIGR02679 family protein"/>
    <property type="match status" value="1"/>
</dbReference>
<dbReference type="GO" id="GO:0003677">
    <property type="term" value="F:DNA binding"/>
    <property type="evidence" value="ECO:0007669"/>
    <property type="project" value="InterPro"/>
</dbReference>
<dbReference type="EMBL" id="DWUW01000278">
    <property type="protein sequence ID" value="HJD32221.1"/>
    <property type="molecule type" value="Genomic_DNA"/>
</dbReference>
<evidence type="ECO:0000259" key="1">
    <source>
        <dbReference type="Pfam" id="PF09664"/>
    </source>
</evidence>
<name>A0A9D2R3J4_9FIRM</name>
<dbReference type="Pfam" id="PF11796">
    <property type="entry name" value="DUF3323"/>
    <property type="match status" value="1"/>
</dbReference>
<evidence type="ECO:0000259" key="2">
    <source>
        <dbReference type="Pfam" id="PF11796"/>
    </source>
</evidence>
<comment type="caution">
    <text evidence="3">The sequence shown here is derived from an EMBL/GenBank/DDBJ whole genome shotgun (WGS) entry which is preliminary data.</text>
</comment>
<sequence>MNNNEECAAYFRSRPECRRCLQALRGKWESYGRAAGYVTLPDASEAERRLLGGILGKNFSEGKLRFSCAEFERGLQKTRFAPVDLKSMLEAYFKEPITARKEKKQEAEQERERFLDELCGRFGQSERREGLEGAASFWVRRMRSEKAFGYQLLIREYGKDSEKAAQLAENVGEALERVKLREETVLAVLAADISGNPHYFDRGMPAGQLLIDAICCLEDRELPKGAHKWRELLLETGIAPDPISSHVHAYGLHLLTPQGEHPAYEAFCRRKEASVITLENLKGVTGARAAGDTVFVVENEMVFCFLVNAISEKEEGGLTLLCTSGQPRTAALQVLSLLAEGGCRIRYSGDMDPEGIDIADRLWKRFGQTLEIWRMSPEDYRNGLSGEPVGTSRLSRLDHVENPVLRETSAQIRETCCAAYQENILKKLLEDLAGYLRSRSGNC</sequence>
<proteinExistence type="predicted"/>
<dbReference type="Gene3D" id="3.40.1360.10">
    <property type="match status" value="1"/>
</dbReference>
<dbReference type="Pfam" id="PF09664">
    <property type="entry name" value="DUF2399"/>
    <property type="match status" value="1"/>
</dbReference>
<dbReference type="InterPro" id="IPR013495">
    <property type="entry name" value="CHP02679"/>
</dbReference>
<dbReference type="InterPro" id="IPR024466">
    <property type="entry name" value="CHP02679_N"/>
</dbReference>